<keyword evidence="2 5" id="KW-0812">Transmembrane</keyword>
<proteinExistence type="predicted"/>
<dbReference type="Proteomes" id="UP000703661">
    <property type="component" value="Unassembled WGS sequence"/>
</dbReference>
<dbReference type="GO" id="GO:0048471">
    <property type="term" value="C:perinuclear region of cytoplasm"/>
    <property type="evidence" value="ECO:0007669"/>
    <property type="project" value="TreeGrafter"/>
</dbReference>
<dbReference type="GO" id="GO:0030001">
    <property type="term" value="P:metal ion transport"/>
    <property type="evidence" value="ECO:0007669"/>
    <property type="project" value="InterPro"/>
</dbReference>
<protein>
    <submittedName>
        <fullName evidence="6">Uncharacterized protein</fullName>
    </submittedName>
</protein>
<name>A0A9P6SR96_9FUNG</name>
<feature type="transmembrane region" description="Helical" evidence="5">
    <location>
        <begin position="74"/>
        <end position="94"/>
    </location>
</feature>
<keyword evidence="3 5" id="KW-1133">Transmembrane helix</keyword>
<dbReference type="EMBL" id="JAAAID010004502">
    <property type="protein sequence ID" value="KAF9992907.1"/>
    <property type="molecule type" value="Genomic_DNA"/>
</dbReference>
<sequence>FVGFFLTYLLHTSHSTKQGSKTGLGITFISMGYRMMSGKLPGDDDYSDVEDDDTGYMGNTGTSTNYVVGVDYDWLSYLILIMGVVIVIQSVSAFTKVKLSEIRVTIAASAAHEAVVSSNAAAGVSSGPSSSRNDGDVIVAMLS</sequence>
<evidence type="ECO:0000256" key="2">
    <source>
        <dbReference type="ARBA" id="ARBA00022692"/>
    </source>
</evidence>
<reference evidence="6" key="1">
    <citation type="journal article" date="2020" name="Fungal Divers.">
        <title>Resolving the Mortierellaceae phylogeny through synthesis of multi-gene phylogenetics and phylogenomics.</title>
        <authorList>
            <person name="Vandepol N."/>
            <person name="Liber J."/>
            <person name="Desiro A."/>
            <person name="Na H."/>
            <person name="Kennedy M."/>
            <person name="Barry K."/>
            <person name="Grigoriev I.V."/>
            <person name="Miller A.N."/>
            <person name="O'Donnell K."/>
            <person name="Stajich J.E."/>
            <person name="Bonito G."/>
        </authorList>
    </citation>
    <scope>NUCLEOTIDE SEQUENCE</scope>
    <source>
        <strain evidence="6">NRRL 2769</strain>
    </source>
</reference>
<dbReference type="GO" id="GO:0016020">
    <property type="term" value="C:membrane"/>
    <property type="evidence" value="ECO:0007669"/>
    <property type="project" value="UniProtKB-SubCell"/>
</dbReference>
<dbReference type="AlphaFoldDB" id="A0A9P6SR96"/>
<evidence type="ECO:0000256" key="4">
    <source>
        <dbReference type="ARBA" id="ARBA00023136"/>
    </source>
</evidence>
<keyword evidence="7" id="KW-1185">Reference proteome</keyword>
<gene>
    <name evidence="6" type="ORF">BGZ80_008366</name>
</gene>
<dbReference type="GO" id="GO:0005783">
    <property type="term" value="C:endoplasmic reticulum"/>
    <property type="evidence" value="ECO:0007669"/>
    <property type="project" value="TreeGrafter"/>
</dbReference>
<evidence type="ECO:0000313" key="7">
    <source>
        <dbReference type="Proteomes" id="UP000703661"/>
    </source>
</evidence>
<evidence type="ECO:0000256" key="1">
    <source>
        <dbReference type="ARBA" id="ARBA00004141"/>
    </source>
</evidence>
<dbReference type="InterPro" id="IPR019325">
    <property type="entry name" value="NEDD4/Bsd2"/>
</dbReference>
<evidence type="ECO:0000256" key="3">
    <source>
        <dbReference type="ARBA" id="ARBA00022989"/>
    </source>
</evidence>
<dbReference type="GO" id="GO:0031398">
    <property type="term" value="P:positive regulation of protein ubiquitination"/>
    <property type="evidence" value="ECO:0007669"/>
    <property type="project" value="TreeGrafter"/>
</dbReference>
<comment type="subcellular location">
    <subcellularLocation>
        <location evidence="1">Membrane</location>
        <topology evidence="1">Multi-pass membrane protein</topology>
    </subcellularLocation>
</comment>
<comment type="caution">
    <text evidence="6">The sequence shown here is derived from an EMBL/GenBank/DDBJ whole genome shotgun (WGS) entry which is preliminary data.</text>
</comment>
<accession>A0A9P6SR96</accession>
<keyword evidence="4 5" id="KW-0472">Membrane</keyword>
<dbReference type="GO" id="GO:0007034">
    <property type="term" value="P:vacuolar transport"/>
    <property type="evidence" value="ECO:0007669"/>
    <property type="project" value="InterPro"/>
</dbReference>
<dbReference type="PANTHER" id="PTHR13396:SF5">
    <property type="entry name" value="NEDD4 FAMILY INTERACTING PROTEIN"/>
    <property type="match status" value="1"/>
</dbReference>
<dbReference type="GO" id="GO:0006511">
    <property type="term" value="P:ubiquitin-dependent protein catabolic process"/>
    <property type="evidence" value="ECO:0007669"/>
    <property type="project" value="TreeGrafter"/>
</dbReference>
<feature type="non-terminal residue" evidence="6">
    <location>
        <position position="1"/>
    </location>
</feature>
<evidence type="ECO:0000313" key="6">
    <source>
        <dbReference type="EMBL" id="KAF9992907.1"/>
    </source>
</evidence>
<organism evidence="6 7">
    <name type="scientific">Entomortierella chlamydospora</name>
    <dbReference type="NCBI Taxonomy" id="101097"/>
    <lineage>
        <taxon>Eukaryota</taxon>
        <taxon>Fungi</taxon>
        <taxon>Fungi incertae sedis</taxon>
        <taxon>Mucoromycota</taxon>
        <taxon>Mortierellomycotina</taxon>
        <taxon>Mortierellomycetes</taxon>
        <taxon>Mortierellales</taxon>
        <taxon>Mortierellaceae</taxon>
        <taxon>Entomortierella</taxon>
    </lineage>
</organism>
<dbReference type="GO" id="GO:0005794">
    <property type="term" value="C:Golgi apparatus"/>
    <property type="evidence" value="ECO:0007669"/>
    <property type="project" value="TreeGrafter"/>
</dbReference>
<dbReference type="Pfam" id="PF10176">
    <property type="entry name" value="NEDD4_Bsd2"/>
    <property type="match status" value="1"/>
</dbReference>
<dbReference type="PANTHER" id="PTHR13396">
    <property type="entry name" value="NEDD4 FAMILY INTERACTING PROTEIN 1/2"/>
    <property type="match status" value="1"/>
</dbReference>
<evidence type="ECO:0000256" key="5">
    <source>
        <dbReference type="SAM" id="Phobius"/>
    </source>
</evidence>